<dbReference type="SUPFAM" id="SSF111369">
    <property type="entry name" value="HlyD-like secretion proteins"/>
    <property type="match status" value="1"/>
</dbReference>
<dbReference type="Gene3D" id="2.40.30.170">
    <property type="match status" value="1"/>
</dbReference>
<dbReference type="NCBIfam" id="TIGR01730">
    <property type="entry name" value="RND_mfp"/>
    <property type="match status" value="1"/>
</dbReference>
<keyword evidence="3" id="KW-0812">Transmembrane</keyword>
<evidence type="ECO:0000313" key="6">
    <source>
        <dbReference type="Proteomes" id="UP000284177"/>
    </source>
</evidence>
<evidence type="ECO:0000256" key="3">
    <source>
        <dbReference type="SAM" id="Phobius"/>
    </source>
</evidence>
<proteinExistence type="inferred from homology"/>
<feature type="domain" description="CusB-like beta-barrel" evidence="4">
    <location>
        <begin position="252"/>
        <end position="324"/>
    </location>
</feature>
<dbReference type="Gene3D" id="2.40.50.100">
    <property type="match status" value="1"/>
</dbReference>
<dbReference type="GO" id="GO:0015562">
    <property type="term" value="F:efflux transmembrane transporter activity"/>
    <property type="evidence" value="ECO:0007669"/>
    <property type="project" value="TreeGrafter"/>
</dbReference>
<dbReference type="Proteomes" id="UP000284177">
    <property type="component" value="Unassembled WGS sequence"/>
</dbReference>
<dbReference type="RefSeq" id="WP_120167642.1">
    <property type="nucleotide sequence ID" value="NZ_MCIB01000005.1"/>
</dbReference>
<comment type="similarity">
    <text evidence="1">Belongs to the membrane fusion protein (MFP) (TC 8.A.1) family.</text>
</comment>
<dbReference type="EMBL" id="MCIB01000005">
    <property type="protein sequence ID" value="RKD33495.1"/>
    <property type="molecule type" value="Genomic_DNA"/>
</dbReference>
<reference evidence="5 6" key="1">
    <citation type="submission" date="2016-08" db="EMBL/GenBank/DDBJ databases">
        <title>Novel Firmicutes and Novel Genomes.</title>
        <authorList>
            <person name="Poppleton D.I."/>
            <person name="Gribaldo S."/>
        </authorList>
    </citation>
    <scope>NUCLEOTIDE SEQUENCE [LARGE SCALE GENOMIC DNA]</scope>
    <source>
        <strain evidence="5 6">CTT3</strain>
    </source>
</reference>
<dbReference type="PANTHER" id="PTHR30469">
    <property type="entry name" value="MULTIDRUG RESISTANCE PROTEIN MDTA"/>
    <property type="match status" value="1"/>
</dbReference>
<accession>A0A419T7S4</accession>
<evidence type="ECO:0000259" key="4">
    <source>
        <dbReference type="Pfam" id="PF25954"/>
    </source>
</evidence>
<dbReference type="AlphaFoldDB" id="A0A419T7S4"/>
<organism evidence="5 6">
    <name type="scientific">Thermohalobacter berrensis</name>
    <dbReference type="NCBI Taxonomy" id="99594"/>
    <lineage>
        <taxon>Bacteria</taxon>
        <taxon>Bacillati</taxon>
        <taxon>Bacillota</taxon>
        <taxon>Tissierellia</taxon>
        <taxon>Tissierellales</taxon>
        <taxon>Thermohalobacteraceae</taxon>
        <taxon>Thermohalobacter</taxon>
    </lineage>
</organism>
<keyword evidence="6" id="KW-1185">Reference proteome</keyword>
<dbReference type="PANTHER" id="PTHR30469:SF33">
    <property type="entry name" value="SLR1207 PROTEIN"/>
    <property type="match status" value="1"/>
</dbReference>
<comment type="caution">
    <text evidence="5">The sequence shown here is derived from an EMBL/GenBank/DDBJ whole genome shotgun (WGS) entry which is preliminary data.</text>
</comment>
<dbReference type="OrthoDB" id="11589at2"/>
<keyword evidence="2" id="KW-0175">Coiled coil</keyword>
<dbReference type="GO" id="GO:1990281">
    <property type="term" value="C:efflux pump complex"/>
    <property type="evidence" value="ECO:0007669"/>
    <property type="project" value="TreeGrafter"/>
</dbReference>
<sequence>MKLNTKVLIITIVLGITIFLSFLFINGFAFTKSVEAYEVTKKDVLNTIITNGKIVPKKTIDIKSPISGHIKNVFVKEGDLVTKEDTIITFDKREITRKVEEARVSKELFEISLEKLLEYSYKSALEELKIVELNKKEQENEIERLSVLFENGAISSKEYEKFLNQYEQIKAKYNLAKMKVENLQSNGIQAKELRAKIKQANTILESTKLLKAKYDIKVPFKGNISKLYSKEGLFVTVGESLVTLEDLRELYVDIQLDEREISSLKIGQKALISSQAYPQQKINGVVDYISPSVDENRGTVDVKIKLENPPNNLKTGLTVSAEIITDSIKSALVIPKDFIEREDNSLYVWTVDNMDYAIKKKINAKFETIDAVIVDKGVTEGDIVLRPNNLEEGQKVKALIKE</sequence>
<dbReference type="InterPro" id="IPR006143">
    <property type="entry name" value="RND_pump_MFP"/>
</dbReference>
<dbReference type="Pfam" id="PF25954">
    <property type="entry name" value="Beta-barrel_RND_2"/>
    <property type="match status" value="1"/>
</dbReference>
<evidence type="ECO:0000256" key="1">
    <source>
        <dbReference type="ARBA" id="ARBA00009477"/>
    </source>
</evidence>
<evidence type="ECO:0000256" key="2">
    <source>
        <dbReference type="SAM" id="Coils"/>
    </source>
</evidence>
<protein>
    <recommendedName>
        <fullName evidence="4">CusB-like beta-barrel domain-containing protein</fullName>
    </recommendedName>
</protein>
<dbReference type="InterPro" id="IPR058792">
    <property type="entry name" value="Beta-barrel_RND_2"/>
</dbReference>
<feature type="coiled-coil region" evidence="2">
    <location>
        <begin position="121"/>
        <end position="210"/>
    </location>
</feature>
<gene>
    <name evidence="5" type="ORF">BET03_08905</name>
</gene>
<keyword evidence="3" id="KW-1133">Transmembrane helix</keyword>
<feature type="transmembrane region" description="Helical" evidence="3">
    <location>
        <begin position="7"/>
        <end position="30"/>
    </location>
</feature>
<dbReference type="FunFam" id="2.40.30.170:FF:000010">
    <property type="entry name" value="Efflux RND transporter periplasmic adaptor subunit"/>
    <property type="match status" value="1"/>
</dbReference>
<evidence type="ECO:0000313" key="5">
    <source>
        <dbReference type="EMBL" id="RKD33495.1"/>
    </source>
</evidence>
<name>A0A419T7S4_9FIRM</name>
<dbReference type="Gene3D" id="1.10.287.470">
    <property type="entry name" value="Helix hairpin bin"/>
    <property type="match status" value="1"/>
</dbReference>
<keyword evidence="3" id="KW-0472">Membrane</keyword>